<dbReference type="EnsemblMetazoa" id="MDOA005703-RA">
    <property type="protein sequence ID" value="MDOA005703-PA"/>
    <property type="gene ID" value="MDOA005703"/>
</dbReference>
<dbReference type="EnsemblMetazoa" id="MDOA003473-RA">
    <property type="protein sequence ID" value="MDOA003473-PA"/>
    <property type="gene ID" value="MDOA003473"/>
</dbReference>
<dbReference type="PANTHER" id="PTHR11610">
    <property type="entry name" value="LIPASE"/>
    <property type="match status" value="1"/>
</dbReference>
<evidence type="ECO:0000256" key="3">
    <source>
        <dbReference type="ARBA" id="ARBA00022525"/>
    </source>
</evidence>
<evidence type="ECO:0000256" key="7">
    <source>
        <dbReference type="SAM" id="SignalP"/>
    </source>
</evidence>
<evidence type="ECO:0000256" key="2">
    <source>
        <dbReference type="ARBA" id="ARBA00010701"/>
    </source>
</evidence>
<dbReference type="eggNOG" id="ENOG502SRF1">
    <property type="taxonomic scope" value="Eukaryota"/>
</dbReference>
<dbReference type="AlphaFoldDB" id="A0A1I8MCF5"/>
<comment type="subcellular location">
    <subcellularLocation>
        <location evidence="1">Secreted</location>
    </subcellularLocation>
</comment>
<feature type="region of interest" description="Disordered" evidence="6">
    <location>
        <begin position="383"/>
        <end position="409"/>
    </location>
</feature>
<keyword evidence="4 7" id="KW-0732">Signal</keyword>
<protein>
    <recommendedName>
        <fullName evidence="8">Lipase domain-containing protein</fullName>
    </recommendedName>
</protein>
<dbReference type="Gene3D" id="3.40.50.1820">
    <property type="entry name" value="alpha/beta hydrolase"/>
    <property type="match status" value="1"/>
</dbReference>
<dbReference type="GO" id="GO:0017171">
    <property type="term" value="F:serine hydrolase activity"/>
    <property type="evidence" value="ECO:0007669"/>
    <property type="project" value="TreeGrafter"/>
</dbReference>
<evidence type="ECO:0000256" key="5">
    <source>
        <dbReference type="RuleBase" id="RU004262"/>
    </source>
</evidence>
<dbReference type="STRING" id="7370.A0A1I8MCF5"/>
<accession>A0A1I8MCF5</accession>
<organism evidence="9">
    <name type="scientific">Musca domestica</name>
    <name type="common">House fly</name>
    <dbReference type="NCBI Taxonomy" id="7370"/>
    <lineage>
        <taxon>Eukaryota</taxon>
        <taxon>Metazoa</taxon>
        <taxon>Ecdysozoa</taxon>
        <taxon>Arthropoda</taxon>
        <taxon>Hexapoda</taxon>
        <taxon>Insecta</taxon>
        <taxon>Pterygota</taxon>
        <taxon>Neoptera</taxon>
        <taxon>Endopterygota</taxon>
        <taxon>Diptera</taxon>
        <taxon>Brachycera</taxon>
        <taxon>Muscomorpha</taxon>
        <taxon>Muscoidea</taxon>
        <taxon>Muscidae</taxon>
        <taxon>Musca</taxon>
    </lineage>
</organism>
<reference evidence="9" key="1">
    <citation type="submission" date="2020-05" db="UniProtKB">
        <authorList>
            <consortium name="EnsemblMetazoa"/>
        </authorList>
    </citation>
    <scope>IDENTIFICATION</scope>
    <source>
        <strain evidence="9">Aabys</strain>
    </source>
</reference>
<sequence length="409" mass="44953">MNPLGVLCFVAIVTAGSLASQSQDYSPKPAHWLKPTELEATPSLNELTFEQLENMPLEKGAKLMRKLYHLSQIDYSVSPNFVPSPSNVPVYIFNSKGEKETCNLNNYVDIAKEKPKFGEQEVTVFITGLPQSLEDVKKANTKLIQSYIQRYSKKPEAPQGEDQSKWENEKPVGGHLVVIDLGHAITNVERYATLNVKETGKMIGKTLAELEKESNVDLEDLHVIGQGIGANVAGAAGKAFKDVTTHKLDRITALDPASQMAKDPKVLTGLSRGSAKFVDAIHTSALGMGTTRRVGDVDFFPNGPCQGVPGSRNAIDAQARATRLFAETVRPGNSRNFPAVEASSLKQYRNNDGYGKRTYMGIATHRDISGDYMLEVNAESPYGKRTPARKQKSYHGFHQTSYAKSNENY</sequence>
<comment type="similarity">
    <text evidence="2 5">Belongs to the AB hydrolase superfamily. Lipase family.</text>
</comment>
<gene>
    <name evidence="9" type="primary">101900352</name>
</gene>
<dbReference type="GO" id="GO:0005615">
    <property type="term" value="C:extracellular space"/>
    <property type="evidence" value="ECO:0007669"/>
    <property type="project" value="TreeGrafter"/>
</dbReference>
<feature type="compositionally biased region" description="Basic residues" evidence="6">
    <location>
        <begin position="386"/>
        <end position="395"/>
    </location>
</feature>
<dbReference type="KEGG" id="mde:101890561"/>
<dbReference type="SUPFAM" id="SSF53474">
    <property type="entry name" value="alpha/beta-Hydrolases"/>
    <property type="match status" value="1"/>
</dbReference>
<feature type="domain" description="Lipase" evidence="8">
    <location>
        <begin position="125"/>
        <end position="382"/>
    </location>
</feature>
<name>A0A1I8MCF5_MUSDO</name>
<dbReference type="InterPro" id="IPR013818">
    <property type="entry name" value="Lipase"/>
</dbReference>
<evidence type="ECO:0000256" key="4">
    <source>
        <dbReference type="ARBA" id="ARBA00022729"/>
    </source>
</evidence>
<feature type="signal peptide" evidence="7">
    <location>
        <begin position="1"/>
        <end position="19"/>
    </location>
</feature>
<dbReference type="Pfam" id="PF00151">
    <property type="entry name" value="Lipase"/>
    <property type="match status" value="1"/>
</dbReference>
<dbReference type="InterPro" id="IPR029058">
    <property type="entry name" value="AB_hydrolase_fold"/>
</dbReference>
<dbReference type="OrthoDB" id="6770740at2759"/>
<keyword evidence="3" id="KW-0964">Secreted</keyword>
<dbReference type="GO" id="GO:0016042">
    <property type="term" value="P:lipid catabolic process"/>
    <property type="evidence" value="ECO:0007669"/>
    <property type="project" value="TreeGrafter"/>
</dbReference>
<evidence type="ECO:0000259" key="8">
    <source>
        <dbReference type="Pfam" id="PF00151"/>
    </source>
</evidence>
<dbReference type="PANTHER" id="PTHR11610:SF149">
    <property type="entry name" value="FI01450P-RELATED"/>
    <property type="match status" value="1"/>
</dbReference>
<evidence type="ECO:0000313" key="9">
    <source>
        <dbReference type="EnsemblMetazoa" id="MDOA005703-PA"/>
    </source>
</evidence>
<feature type="chain" id="PRO_5014271557" description="Lipase domain-containing protein" evidence="7">
    <location>
        <begin position="20"/>
        <end position="409"/>
    </location>
</feature>
<dbReference type="RefSeq" id="XP_005191009.2">
    <property type="nucleotide sequence ID" value="XM_005190952.4"/>
</dbReference>
<dbReference type="VEuPathDB" id="VectorBase:MDOA005703"/>
<evidence type="ECO:0000256" key="6">
    <source>
        <dbReference type="SAM" id="MobiDB-lite"/>
    </source>
</evidence>
<dbReference type="InterPro" id="IPR000734">
    <property type="entry name" value="TAG_lipase"/>
</dbReference>
<dbReference type="VEuPathDB" id="VectorBase:MDOMA2_015848"/>
<proteinExistence type="inferred from homology"/>
<feature type="compositionally biased region" description="Polar residues" evidence="6">
    <location>
        <begin position="398"/>
        <end position="409"/>
    </location>
</feature>
<evidence type="ECO:0000256" key="1">
    <source>
        <dbReference type="ARBA" id="ARBA00004613"/>
    </source>
</evidence>
<dbReference type="VEuPathDB" id="VectorBase:MDOA003473"/>
<dbReference type="GO" id="GO:0016298">
    <property type="term" value="F:lipase activity"/>
    <property type="evidence" value="ECO:0007669"/>
    <property type="project" value="InterPro"/>
</dbReference>